<dbReference type="PROSITE" id="PS51379">
    <property type="entry name" value="4FE4S_FER_2"/>
    <property type="match status" value="2"/>
</dbReference>
<dbReference type="Proteomes" id="UP000007652">
    <property type="component" value="Unassembled WGS sequence"/>
</dbReference>
<evidence type="ECO:0000259" key="4">
    <source>
        <dbReference type="PROSITE" id="PS51379"/>
    </source>
</evidence>
<dbReference type="InterPro" id="IPR020471">
    <property type="entry name" value="AKR"/>
</dbReference>
<organism evidence="5 6">
    <name type="scientific">Caloramator australicus RC3</name>
    <dbReference type="NCBI Taxonomy" id="857293"/>
    <lineage>
        <taxon>Bacteria</taxon>
        <taxon>Bacillati</taxon>
        <taxon>Bacillota</taxon>
        <taxon>Clostridia</taxon>
        <taxon>Eubacteriales</taxon>
        <taxon>Clostridiaceae</taxon>
        <taxon>Caloramator</taxon>
    </lineage>
</organism>
<keyword evidence="6" id="KW-1185">Reference proteome</keyword>
<evidence type="ECO:0000256" key="1">
    <source>
        <dbReference type="ARBA" id="ARBA00022723"/>
    </source>
</evidence>
<dbReference type="InterPro" id="IPR023210">
    <property type="entry name" value="NADP_OxRdtase_dom"/>
</dbReference>
<dbReference type="eggNOG" id="COG1148">
    <property type="taxonomic scope" value="Bacteria"/>
</dbReference>
<dbReference type="GO" id="GO:0051536">
    <property type="term" value="F:iron-sulfur cluster binding"/>
    <property type="evidence" value="ECO:0007669"/>
    <property type="project" value="UniProtKB-KW"/>
</dbReference>
<dbReference type="PRINTS" id="PR00069">
    <property type="entry name" value="ALDKETRDTASE"/>
</dbReference>
<dbReference type="Gene3D" id="3.20.20.100">
    <property type="entry name" value="NADP-dependent oxidoreductase domain"/>
    <property type="match status" value="1"/>
</dbReference>
<keyword evidence="2" id="KW-0408">Iron</keyword>
<feature type="domain" description="4Fe-4S ferredoxin-type" evidence="4">
    <location>
        <begin position="260"/>
        <end position="290"/>
    </location>
</feature>
<keyword evidence="1" id="KW-0479">Metal-binding</keyword>
<dbReference type="SUPFAM" id="SSF54862">
    <property type="entry name" value="4Fe-4S ferredoxins"/>
    <property type="match status" value="1"/>
</dbReference>
<dbReference type="PANTHER" id="PTHR43312">
    <property type="entry name" value="D-THREO-ALDOSE 1-DEHYDROGENASE"/>
    <property type="match status" value="1"/>
</dbReference>
<gene>
    <name evidence="5" type="ORF">CAAU_2550</name>
</gene>
<dbReference type="RefSeq" id="WP_008909876.1">
    <property type="nucleotide sequence ID" value="NZ_CAKP01000138.1"/>
</dbReference>
<dbReference type="Gene3D" id="3.30.70.20">
    <property type="match status" value="1"/>
</dbReference>
<dbReference type="eggNOG" id="COG0667">
    <property type="taxonomic scope" value="Bacteria"/>
</dbReference>
<dbReference type="Pfam" id="PF00248">
    <property type="entry name" value="Aldo_ket_red"/>
    <property type="match status" value="1"/>
</dbReference>
<dbReference type="InterPro" id="IPR053135">
    <property type="entry name" value="AKR2_Oxidoreductase"/>
</dbReference>
<dbReference type="InterPro" id="IPR017900">
    <property type="entry name" value="4Fe4S_Fe_S_CS"/>
</dbReference>
<evidence type="ECO:0000256" key="2">
    <source>
        <dbReference type="ARBA" id="ARBA00023004"/>
    </source>
</evidence>
<dbReference type="STRING" id="857293.CAAU_2550"/>
<dbReference type="InterPro" id="IPR036812">
    <property type="entry name" value="NAD(P)_OxRdtase_dom_sf"/>
</dbReference>
<dbReference type="CDD" id="cd19100">
    <property type="entry name" value="AKR_unchar"/>
    <property type="match status" value="1"/>
</dbReference>
<sequence length="317" mass="35399">MEYIKLGNTDINASKLCFGSLTIGPLQANLPIEEGAKIILKAFELGVNIIDTAKIYKTYPYIKRALEMFDDRDKIIISSKSYDYTYGGMKDSINEALKEMGVKSLGIFMLHEQESRLTLKGHKDALRCLVDAKKSGVIKAIGVSTHAVEVVEAISEMEEVDIVHPIFNKKGLGIIDGTIEDMIAAIKKAYNNGKGIIAMKPLGGGNLIKNVDEAFDFVLNFPYVHSVAVGMQNIEEVYANVQRFEGKKVDEDLKEKLKNKRRRLHIEEWCEACGNCVENCPNDALYVKGGKLFCDREKCLLCGYCSAYCKNFCLKII</sequence>
<feature type="domain" description="4Fe-4S ferredoxin-type" evidence="4">
    <location>
        <begin position="291"/>
        <end position="317"/>
    </location>
</feature>
<proteinExistence type="predicted"/>
<keyword evidence="3" id="KW-0411">Iron-sulfur</keyword>
<evidence type="ECO:0000313" key="5">
    <source>
        <dbReference type="EMBL" id="CCJ34633.1"/>
    </source>
</evidence>
<dbReference type="OrthoDB" id="9804790at2"/>
<reference evidence="5 6" key="1">
    <citation type="journal article" date="2011" name="J. Bacteriol.">
        <title>Draft genome sequence of Caloramator australicus strain RC3T, a thermoanaerobe from the Great Artesian Basin of Australia.</title>
        <authorList>
            <person name="Ogg C.D."/>
            <person name="Patel B.K.C."/>
        </authorList>
    </citation>
    <scope>NUCLEOTIDE SEQUENCE [LARGE SCALE GENOMIC DNA]</scope>
    <source>
        <strain evidence="5 6">RC3</strain>
    </source>
</reference>
<protein>
    <submittedName>
        <fullName evidence="5">Ferredoxin</fullName>
    </submittedName>
</protein>
<accession>I7LI83</accession>
<dbReference type="EMBL" id="CAKP01000138">
    <property type="protein sequence ID" value="CCJ34633.1"/>
    <property type="molecule type" value="Genomic_DNA"/>
</dbReference>
<dbReference type="AlphaFoldDB" id="I7LI83"/>
<name>I7LI83_9CLOT</name>
<dbReference type="Pfam" id="PF00037">
    <property type="entry name" value="Fer4"/>
    <property type="match status" value="1"/>
</dbReference>
<dbReference type="GO" id="GO:0016491">
    <property type="term" value="F:oxidoreductase activity"/>
    <property type="evidence" value="ECO:0007669"/>
    <property type="project" value="InterPro"/>
</dbReference>
<dbReference type="PROSITE" id="PS00198">
    <property type="entry name" value="4FE4S_FER_1"/>
    <property type="match status" value="1"/>
</dbReference>
<dbReference type="PANTHER" id="PTHR43312:SF1">
    <property type="entry name" value="NADP-DEPENDENT OXIDOREDUCTASE DOMAIN-CONTAINING PROTEIN"/>
    <property type="match status" value="1"/>
</dbReference>
<comment type="caution">
    <text evidence="5">The sequence shown here is derived from an EMBL/GenBank/DDBJ whole genome shotgun (WGS) entry which is preliminary data.</text>
</comment>
<dbReference type="GO" id="GO:0046872">
    <property type="term" value="F:metal ion binding"/>
    <property type="evidence" value="ECO:0007669"/>
    <property type="project" value="UniProtKB-KW"/>
</dbReference>
<dbReference type="SUPFAM" id="SSF51430">
    <property type="entry name" value="NAD(P)-linked oxidoreductase"/>
    <property type="match status" value="1"/>
</dbReference>
<dbReference type="InterPro" id="IPR017896">
    <property type="entry name" value="4Fe4S_Fe-S-bd"/>
</dbReference>
<evidence type="ECO:0000313" key="6">
    <source>
        <dbReference type="Proteomes" id="UP000007652"/>
    </source>
</evidence>
<evidence type="ECO:0000256" key="3">
    <source>
        <dbReference type="ARBA" id="ARBA00023014"/>
    </source>
</evidence>